<sequence length="122" mass="14086">MIARTWKFAEEKEILFVLWLIFLCFIAINSAPINMTPTELANRFTDCKQTVEYTEQATNHHKWHNKWYSCFEDGSLKSLFYLTVAIIRASDLTRTGLIYCNSATKTGENPGSVYAIVGYKKF</sequence>
<name>A0A8R1U0L8_ONCVO</name>
<dbReference type="Proteomes" id="UP000024404">
    <property type="component" value="Unassembled WGS sequence"/>
</dbReference>
<proteinExistence type="predicted"/>
<reference evidence="1" key="2">
    <citation type="submission" date="2022-06" db="UniProtKB">
        <authorList>
            <consortium name="EnsemblMetazoa"/>
        </authorList>
    </citation>
    <scope>IDENTIFICATION</scope>
</reference>
<dbReference type="EMBL" id="CMVM020000263">
    <property type="status" value="NOT_ANNOTATED_CDS"/>
    <property type="molecule type" value="Genomic_DNA"/>
</dbReference>
<dbReference type="EnsemblMetazoa" id="OVOC9390.1">
    <property type="protein sequence ID" value="OVOC9390.1"/>
    <property type="gene ID" value="WBGene00246199"/>
</dbReference>
<protein>
    <submittedName>
        <fullName evidence="1">Uncharacterized protein</fullName>
    </submittedName>
</protein>
<keyword evidence="2" id="KW-1185">Reference proteome</keyword>
<evidence type="ECO:0000313" key="1">
    <source>
        <dbReference type="EnsemblMetazoa" id="OVOC9390.1"/>
    </source>
</evidence>
<organism evidence="1 2">
    <name type="scientific">Onchocerca volvulus</name>
    <dbReference type="NCBI Taxonomy" id="6282"/>
    <lineage>
        <taxon>Eukaryota</taxon>
        <taxon>Metazoa</taxon>
        <taxon>Ecdysozoa</taxon>
        <taxon>Nematoda</taxon>
        <taxon>Chromadorea</taxon>
        <taxon>Rhabditida</taxon>
        <taxon>Spirurina</taxon>
        <taxon>Spiruromorpha</taxon>
        <taxon>Filarioidea</taxon>
        <taxon>Onchocercidae</taxon>
        <taxon>Onchocerca</taxon>
    </lineage>
</organism>
<dbReference type="AlphaFoldDB" id="A0A8R1U0L8"/>
<reference evidence="2" key="1">
    <citation type="submission" date="2013-10" db="EMBL/GenBank/DDBJ databases">
        <title>Genome sequencing of Onchocerca volvulus.</title>
        <authorList>
            <person name="Cotton J."/>
            <person name="Tsai J."/>
            <person name="Stanley E."/>
            <person name="Tracey A."/>
            <person name="Holroyd N."/>
            <person name="Lustigman S."/>
            <person name="Berriman M."/>
        </authorList>
    </citation>
    <scope>NUCLEOTIDE SEQUENCE</scope>
</reference>
<accession>A0A8R1U0L8</accession>
<evidence type="ECO:0000313" key="2">
    <source>
        <dbReference type="Proteomes" id="UP000024404"/>
    </source>
</evidence>